<evidence type="ECO:0000256" key="2">
    <source>
        <dbReference type="ARBA" id="ARBA00013194"/>
    </source>
</evidence>
<evidence type="ECO:0000256" key="5">
    <source>
        <dbReference type="PROSITE-ProRule" id="PRU00277"/>
    </source>
</evidence>
<accession>A0A914DE71</accession>
<dbReference type="PANTHER" id="PTHR10516:SF443">
    <property type="entry name" value="FK506-BINDING PROTEIN 59-RELATED"/>
    <property type="match status" value="1"/>
</dbReference>
<feature type="domain" description="PPIase FKBP-type" evidence="6">
    <location>
        <begin position="153"/>
        <end position="207"/>
    </location>
</feature>
<protein>
    <recommendedName>
        <fullName evidence="2 5">peptidylprolyl isomerase</fullName>
        <ecNumber evidence="2 5">5.2.1.8</ecNumber>
    </recommendedName>
</protein>
<keyword evidence="4 5" id="KW-0413">Isomerase</keyword>
<dbReference type="WBParaSite" id="ACRNAN_scaffold2302.g23821.t1">
    <property type="protein sequence ID" value="ACRNAN_scaffold2302.g23821.t1"/>
    <property type="gene ID" value="ACRNAN_scaffold2302.g23821"/>
</dbReference>
<comment type="catalytic activity">
    <reaction evidence="1 5">
        <text>[protein]-peptidylproline (omega=180) = [protein]-peptidylproline (omega=0)</text>
        <dbReference type="Rhea" id="RHEA:16237"/>
        <dbReference type="Rhea" id="RHEA-COMP:10747"/>
        <dbReference type="Rhea" id="RHEA-COMP:10748"/>
        <dbReference type="ChEBI" id="CHEBI:83833"/>
        <dbReference type="ChEBI" id="CHEBI:83834"/>
        <dbReference type="EC" id="5.2.1.8"/>
    </reaction>
</comment>
<dbReference type="InterPro" id="IPR050689">
    <property type="entry name" value="FKBP-type_PPIase"/>
</dbReference>
<feature type="domain" description="PPIase FKBP-type" evidence="6">
    <location>
        <begin position="35"/>
        <end position="124"/>
    </location>
</feature>
<evidence type="ECO:0000313" key="8">
    <source>
        <dbReference type="WBParaSite" id="ACRNAN_scaffold2302.g23821.t1"/>
    </source>
</evidence>
<dbReference type="SUPFAM" id="SSF54534">
    <property type="entry name" value="FKBP-like"/>
    <property type="match status" value="2"/>
</dbReference>
<dbReference type="GO" id="GO:0003755">
    <property type="term" value="F:peptidyl-prolyl cis-trans isomerase activity"/>
    <property type="evidence" value="ECO:0007669"/>
    <property type="project" value="UniProtKB-KW"/>
</dbReference>
<dbReference type="FunFam" id="3.10.50.40:FF:000056">
    <property type="entry name" value="Peptidylprolyl isomerase"/>
    <property type="match status" value="1"/>
</dbReference>
<dbReference type="Gene3D" id="3.10.50.40">
    <property type="match status" value="2"/>
</dbReference>
<proteinExistence type="predicted"/>
<sequence length="207" mass="22347">MSANAEVIDLTKQKNGGLLKTIVKEGTGDDKPSLGDSVYVHYVGTLASNGEKFDSSRDRNEPFKFTLGKGQVIKGWDQGVATMKKGEVSKITCSPEYAYGEAGSPPKIPPNATLNFEVELLRWEGEDISPDRDGSILKSIIVEGEKYNCPAENAPVTVHAVGKHDGRIFYDSEVTFTLGEGSEVGLPEGVDRALRRLNKGQSQLGTS</sequence>
<keyword evidence="3 5" id="KW-0697">Rotamase</keyword>
<dbReference type="Proteomes" id="UP000887540">
    <property type="component" value="Unplaced"/>
</dbReference>
<dbReference type="AlphaFoldDB" id="A0A914DE71"/>
<evidence type="ECO:0000256" key="4">
    <source>
        <dbReference type="ARBA" id="ARBA00023235"/>
    </source>
</evidence>
<dbReference type="GO" id="GO:0005737">
    <property type="term" value="C:cytoplasm"/>
    <property type="evidence" value="ECO:0007669"/>
    <property type="project" value="TreeGrafter"/>
</dbReference>
<evidence type="ECO:0000256" key="1">
    <source>
        <dbReference type="ARBA" id="ARBA00000971"/>
    </source>
</evidence>
<dbReference type="PANTHER" id="PTHR10516">
    <property type="entry name" value="PEPTIDYL-PROLYL CIS-TRANS ISOMERASE"/>
    <property type="match status" value="1"/>
</dbReference>
<evidence type="ECO:0000313" key="7">
    <source>
        <dbReference type="Proteomes" id="UP000887540"/>
    </source>
</evidence>
<organism evidence="7 8">
    <name type="scientific">Acrobeloides nanus</name>
    <dbReference type="NCBI Taxonomy" id="290746"/>
    <lineage>
        <taxon>Eukaryota</taxon>
        <taxon>Metazoa</taxon>
        <taxon>Ecdysozoa</taxon>
        <taxon>Nematoda</taxon>
        <taxon>Chromadorea</taxon>
        <taxon>Rhabditida</taxon>
        <taxon>Tylenchina</taxon>
        <taxon>Cephalobomorpha</taxon>
        <taxon>Cephaloboidea</taxon>
        <taxon>Cephalobidae</taxon>
        <taxon>Acrobeloides</taxon>
    </lineage>
</organism>
<dbReference type="InterPro" id="IPR001179">
    <property type="entry name" value="PPIase_FKBP_dom"/>
</dbReference>
<keyword evidence="7" id="KW-1185">Reference proteome</keyword>
<dbReference type="Pfam" id="PF00254">
    <property type="entry name" value="FKBP_C"/>
    <property type="match status" value="1"/>
</dbReference>
<evidence type="ECO:0000256" key="3">
    <source>
        <dbReference type="ARBA" id="ARBA00023110"/>
    </source>
</evidence>
<dbReference type="InterPro" id="IPR046357">
    <property type="entry name" value="PPIase_dom_sf"/>
</dbReference>
<dbReference type="EC" id="5.2.1.8" evidence="2 5"/>
<reference evidence="8" key="1">
    <citation type="submission" date="2022-11" db="UniProtKB">
        <authorList>
            <consortium name="WormBaseParasite"/>
        </authorList>
    </citation>
    <scope>IDENTIFICATION</scope>
</reference>
<evidence type="ECO:0000259" key="6">
    <source>
        <dbReference type="PROSITE" id="PS50059"/>
    </source>
</evidence>
<dbReference type="PROSITE" id="PS50059">
    <property type="entry name" value="FKBP_PPIASE"/>
    <property type="match status" value="2"/>
</dbReference>
<name>A0A914DE71_9BILA</name>